<gene>
    <name evidence="2" type="ORF">PBY51_019870</name>
</gene>
<proteinExistence type="predicted"/>
<evidence type="ECO:0000313" key="2">
    <source>
        <dbReference type="EMBL" id="KAK5865613.1"/>
    </source>
</evidence>
<reference evidence="2 3" key="2">
    <citation type="journal article" date="2023" name="Mol. Biol. Evol.">
        <title>Genomics of Secondarily Temperate Adaptation in the Only Non-Antarctic Icefish.</title>
        <authorList>
            <person name="Rivera-Colon A.G."/>
            <person name="Rayamajhi N."/>
            <person name="Minhas B.F."/>
            <person name="Madrigal G."/>
            <person name="Bilyk K.T."/>
            <person name="Yoon V."/>
            <person name="Hune M."/>
            <person name="Gregory S."/>
            <person name="Cheng C.H.C."/>
            <person name="Catchen J.M."/>
        </authorList>
    </citation>
    <scope>NUCLEOTIDE SEQUENCE [LARGE SCALE GENOMIC DNA]</scope>
    <source>
        <strain evidence="2">JMC-PN-2008</strain>
    </source>
</reference>
<organism evidence="2 3">
    <name type="scientific">Eleginops maclovinus</name>
    <name type="common">Patagonian blennie</name>
    <name type="synonym">Eleginus maclovinus</name>
    <dbReference type="NCBI Taxonomy" id="56733"/>
    <lineage>
        <taxon>Eukaryota</taxon>
        <taxon>Metazoa</taxon>
        <taxon>Chordata</taxon>
        <taxon>Craniata</taxon>
        <taxon>Vertebrata</taxon>
        <taxon>Euteleostomi</taxon>
        <taxon>Actinopterygii</taxon>
        <taxon>Neopterygii</taxon>
        <taxon>Teleostei</taxon>
        <taxon>Neoteleostei</taxon>
        <taxon>Acanthomorphata</taxon>
        <taxon>Eupercaria</taxon>
        <taxon>Perciformes</taxon>
        <taxon>Notothenioidei</taxon>
        <taxon>Eleginopidae</taxon>
        <taxon>Eleginops</taxon>
    </lineage>
</organism>
<dbReference type="EMBL" id="JAUZQC010000009">
    <property type="protein sequence ID" value="KAK5865613.1"/>
    <property type="molecule type" value="Genomic_DNA"/>
</dbReference>
<feature type="region of interest" description="Disordered" evidence="1">
    <location>
        <begin position="45"/>
        <end position="67"/>
    </location>
</feature>
<sequence length="97" mass="10226">MRGFTLSCPVKVCVFPSEGAEAGSWMTPASVPDVTAQLDRLMTEGPGPAHTCPSYTGQATSRGERGASATLDGQMFWKGDGRDSCTTGTPHFLSSRQ</sequence>
<evidence type="ECO:0000256" key="1">
    <source>
        <dbReference type="SAM" id="MobiDB-lite"/>
    </source>
</evidence>
<comment type="caution">
    <text evidence="2">The sequence shown here is derived from an EMBL/GenBank/DDBJ whole genome shotgun (WGS) entry which is preliminary data.</text>
</comment>
<accession>A0AAN8ASM5</accession>
<dbReference type="AlphaFoldDB" id="A0AAN8ASM5"/>
<keyword evidence="3" id="KW-1185">Reference proteome</keyword>
<dbReference type="Proteomes" id="UP001346869">
    <property type="component" value="Unassembled WGS sequence"/>
</dbReference>
<name>A0AAN8ASM5_ELEMC</name>
<evidence type="ECO:0000313" key="3">
    <source>
        <dbReference type="Proteomes" id="UP001346869"/>
    </source>
</evidence>
<protein>
    <submittedName>
        <fullName evidence="2">Uncharacterized protein</fullName>
    </submittedName>
</protein>
<reference evidence="2 3" key="1">
    <citation type="journal article" date="2023" name="Genes (Basel)">
        <title>Chromosome-Level Genome Assembly and Circadian Gene Repertoire of the Patagonia Blennie Eleginops maclovinus-The Closest Ancestral Proxy of Antarctic Cryonotothenioids.</title>
        <authorList>
            <person name="Cheng C.C."/>
            <person name="Rivera-Colon A.G."/>
            <person name="Minhas B.F."/>
            <person name="Wilson L."/>
            <person name="Rayamajhi N."/>
            <person name="Vargas-Chacoff L."/>
            <person name="Catchen J.M."/>
        </authorList>
    </citation>
    <scope>NUCLEOTIDE SEQUENCE [LARGE SCALE GENOMIC DNA]</scope>
    <source>
        <strain evidence="2">JMC-PN-2008</strain>
    </source>
</reference>